<keyword evidence="2" id="KW-1185">Reference proteome</keyword>
<dbReference type="RefSeq" id="WP_380919881.1">
    <property type="nucleotide sequence ID" value="NZ_JBHUPE010000004.1"/>
</dbReference>
<dbReference type="EMBL" id="JBHUPE010000004">
    <property type="protein sequence ID" value="MFD2904134.1"/>
    <property type="molecule type" value="Genomic_DNA"/>
</dbReference>
<accession>A0ABW5YUI7</accession>
<sequence>MQLSKQVKQRLAYLQNIEISQRVNPEKARQDLLEKEIPLSRIKKYTKIFMQTIDGCFTTKNSL</sequence>
<evidence type="ECO:0000313" key="1">
    <source>
        <dbReference type="EMBL" id="MFD2904134.1"/>
    </source>
</evidence>
<proteinExistence type="predicted"/>
<reference evidence="2" key="1">
    <citation type="journal article" date="2019" name="Int. J. Syst. Evol. Microbiol.">
        <title>The Global Catalogue of Microorganisms (GCM) 10K type strain sequencing project: providing services to taxonomists for standard genome sequencing and annotation.</title>
        <authorList>
            <consortium name="The Broad Institute Genomics Platform"/>
            <consortium name="The Broad Institute Genome Sequencing Center for Infectious Disease"/>
            <person name="Wu L."/>
            <person name="Ma J."/>
        </authorList>
    </citation>
    <scope>NUCLEOTIDE SEQUENCE [LARGE SCALE GENOMIC DNA]</scope>
    <source>
        <strain evidence="2">KCTC 22209</strain>
    </source>
</reference>
<dbReference type="Proteomes" id="UP001597509">
    <property type="component" value="Unassembled WGS sequence"/>
</dbReference>
<evidence type="ECO:0000313" key="2">
    <source>
        <dbReference type="Proteomes" id="UP001597509"/>
    </source>
</evidence>
<name>A0ABW5YUI7_9SPHI</name>
<organism evidence="1 2">
    <name type="scientific">Sphingobacterium anhuiense</name>
    <dbReference type="NCBI Taxonomy" id="493780"/>
    <lineage>
        <taxon>Bacteria</taxon>
        <taxon>Pseudomonadati</taxon>
        <taxon>Bacteroidota</taxon>
        <taxon>Sphingobacteriia</taxon>
        <taxon>Sphingobacteriales</taxon>
        <taxon>Sphingobacteriaceae</taxon>
        <taxon>Sphingobacterium</taxon>
    </lineage>
</organism>
<protein>
    <submittedName>
        <fullName evidence="1">Uncharacterized protein</fullName>
    </submittedName>
</protein>
<comment type="caution">
    <text evidence="1">The sequence shown here is derived from an EMBL/GenBank/DDBJ whole genome shotgun (WGS) entry which is preliminary data.</text>
</comment>
<gene>
    <name evidence="1" type="ORF">ACFS6I_09380</name>
</gene>